<reference evidence="2" key="3">
    <citation type="submission" date="2018-08" db="UniProtKB">
        <authorList>
            <consortium name="EnsemblPlants"/>
        </authorList>
    </citation>
    <scope>IDENTIFICATION</scope>
    <source>
        <strain evidence="2">cv. Bd21</strain>
    </source>
</reference>
<dbReference type="KEGG" id="bdi:104583622"/>
<accession>I1I3F4</accession>
<gene>
    <name evidence="2" type="primary">LOC104583622</name>
    <name evidence="1" type="ORF">BRADI_3g22687v3</name>
</gene>
<reference evidence="1" key="2">
    <citation type="submission" date="2017-06" db="EMBL/GenBank/DDBJ databases">
        <title>WGS assembly of Brachypodium distachyon.</title>
        <authorList>
            <consortium name="The International Brachypodium Initiative"/>
            <person name="Lucas S."/>
            <person name="Harmon-Smith M."/>
            <person name="Lail K."/>
            <person name="Tice H."/>
            <person name="Grimwood J."/>
            <person name="Bruce D."/>
            <person name="Barry K."/>
            <person name="Shu S."/>
            <person name="Lindquist E."/>
            <person name="Wang M."/>
            <person name="Pitluck S."/>
            <person name="Vogel J.P."/>
            <person name="Garvin D.F."/>
            <person name="Mockler T.C."/>
            <person name="Schmutz J."/>
            <person name="Rokhsar D."/>
            <person name="Bevan M.W."/>
        </authorList>
    </citation>
    <scope>NUCLEOTIDE SEQUENCE</scope>
    <source>
        <strain evidence="1">Bd21</strain>
    </source>
</reference>
<dbReference type="Proteomes" id="UP000008810">
    <property type="component" value="Chromosome 3"/>
</dbReference>
<protein>
    <submittedName>
        <fullName evidence="1 2">Uncharacterized protein</fullName>
    </submittedName>
</protein>
<proteinExistence type="predicted"/>
<dbReference type="eggNOG" id="ENOG502R3CZ">
    <property type="taxonomic scope" value="Eukaryota"/>
</dbReference>
<keyword evidence="3" id="KW-1185">Reference proteome</keyword>
<dbReference type="SMART" id="SM01157">
    <property type="entry name" value="DUF1719"/>
    <property type="match status" value="1"/>
</dbReference>
<dbReference type="AlphaFoldDB" id="I1I3F4"/>
<dbReference type="HOGENOM" id="CLU_611603_0_0_1"/>
<dbReference type="PANTHER" id="PTHR33377">
    <property type="entry name" value="OS10G0134700 PROTEIN-RELATED"/>
    <property type="match status" value="1"/>
</dbReference>
<dbReference type="Pfam" id="PF08224">
    <property type="entry name" value="DUF1719"/>
    <property type="match status" value="1"/>
</dbReference>
<dbReference type="RefSeq" id="XP_010234652.1">
    <property type="nucleotide sequence ID" value="XM_010236350.3"/>
</dbReference>
<name>I1I3F4_BRADI</name>
<dbReference type="EMBL" id="CM000882">
    <property type="protein sequence ID" value="KQJ96367.1"/>
    <property type="molecule type" value="Genomic_DNA"/>
</dbReference>
<dbReference type="EnsemblPlants" id="KQJ96367">
    <property type="protein sequence ID" value="KQJ96367"/>
    <property type="gene ID" value="BRADI_3g22687v3"/>
</dbReference>
<sequence>MAEIVGSAVAGEAVRRLSSLLSGEDGDGESNEIKAERVEMAVLKLETIVSMCEDWQITQPPLLRWKAKLKRVIREGKAILRRGNRNPQSTQRIRTQKQLLTRRMVRVAKRFMPFSRENGIQDDDLTEATVRRFERLADGAENFFKFVSCSRPKMLTFLPSLMVPALTAGKAVELSMRMGGGTAVILLQPWWLRGSEGGLSRERKACLWMSYEHDTAWEKNLKMISVFRVSESADVMRMAASCAELLPSQFSAARVGMTELIAEMAIHGRNSPAPSPMYMSFVRAIQESHRYGFEPAIGHGHGMLADSGLQLPDGVLMMCAHCYILPKKEKAYSVGRSDLPLELVWHSSPHYLPKKLSEEHERVEPEQMRAGLLLPTTVVEDGSYHLQDEEAGGHLERGRQWWSPHSSTRMSLVPVSSPPKSVVQWCKEKVLNCRGSMFLPSDRELHDK</sequence>
<dbReference type="Gramene" id="KQJ96367">
    <property type="protein sequence ID" value="KQJ96367"/>
    <property type="gene ID" value="BRADI_3g22687v3"/>
</dbReference>
<evidence type="ECO:0000313" key="3">
    <source>
        <dbReference type="Proteomes" id="UP000008810"/>
    </source>
</evidence>
<dbReference type="OMA" id="WESHEDK"/>
<evidence type="ECO:0000313" key="1">
    <source>
        <dbReference type="EMBL" id="KQJ96367.1"/>
    </source>
</evidence>
<dbReference type="PANTHER" id="PTHR33377:SF70">
    <property type="entry name" value="RX N-TERMINAL DOMAIN-CONTAINING PROTEIN"/>
    <property type="match status" value="1"/>
</dbReference>
<dbReference type="GeneID" id="104583622"/>
<reference evidence="1 2" key="1">
    <citation type="journal article" date="2010" name="Nature">
        <title>Genome sequencing and analysis of the model grass Brachypodium distachyon.</title>
        <authorList>
            <consortium name="International Brachypodium Initiative"/>
        </authorList>
    </citation>
    <scope>NUCLEOTIDE SEQUENCE [LARGE SCALE GENOMIC DNA]</scope>
    <source>
        <strain evidence="1 2">Bd21</strain>
    </source>
</reference>
<dbReference type="OrthoDB" id="687543at2759"/>
<evidence type="ECO:0000313" key="2">
    <source>
        <dbReference type="EnsemblPlants" id="KQJ96367"/>
    </source>
</evidence>
<dbReference type="InterPro" id="IPR013181">
    <property type="entry name" value="DUF1719"/>
</dbReference>
<organism evidence="1">
    <name type="scientific">Brachypodium distachyon</name>
    <name type="common">Purple false brome</name>
    <name type="synonym">Trachynia distachya</name>
    <dbReference type="NCBI Taxonomy" id="15368"/>
    <lineage>
        <taxon>Eukaryota</taxon>
        <taxon>Viridiplantae</taxon>
        <taxon>Streptophyta</taxon>
        <taxon>Embryophyta</taxon>
        <taxon>Tracheophyta</taxon>
        <taxon>Spermatophyta</taxon>
        <taxon>Magnoliopsida</taxon>
        <taxon>Liliopsida</taxon>
        <taxon>Poales</taxon>
        <taxon>Poaceae</taxon>
        <taxon>BOP clade</taxon>
        <taxon>Pooideae</taxon>
        <taxon>Stipodae</taxon>
        <taxon>Brachypodieae</taxon>
        <taxon>Brachypodium</taxon>
    </lineage>
</organism>